<protein>
    <submittedName>
        <fullName evidence="2">Uncharacterized protein</fullName>
    </submittedName>
</protein>
<dbReference type="KEGG" id="cme:CYME_CMO227C"/>
<name>M1UUM0_CYAM1</name>
<evidence type="ECO:0000313" key="3">
    <source>
        <dbReference type="Proteomes" id="UP000007014"/>
    </source>
</evidence>
<accession>M1UUM0</accession>
<dbReference type="EMBL" id="AP006497">
    <property type="protein sequence ID" value="BAM81576.1"/>
    <property type="molecule type" value="Genomic_DNA"/>
</dbReference>
<dbReference type="AlphaFoldDB" id="M1UUM0"/>
<dbReference type="Proteomes" id="UP000007014">
    <property type="component" value="Chromosome 15"/>
</dbReference>
<keyword evidence="1" id="KW-1133">Transmembrane helix</keyword>
<keyword evidence="1" id="KW-0812">Transmembrane</keyword>
<reference evidence="2 3" key="2">
    <citation type="journal article" date="2007" name="BMC Biol.">
        <title>A 100%-complete sequence reveals unusually simple genomic features in the hot-spring red alga Cyanidioschyzon merolae.</title>
        <authorList>
            <person name="Nozaki H."/>
            <person name="Takano H."/>
            <person name="Misumi O."/>
            <person name="Terasawa K."/>
            <person name="Matsuzaki M."/>
            <person name="Maruyama S."/>
            <person name="Nishida K."/>
            <person name="Yagisawa F."/>
            <person name="Yoshida Y."/>
            <person name="Fujiwara T."/>
            <person name="Takio S."/>
            <person name="Tamura K."/>
            <person name="Chung S.J."/>
            <person name="Nakamura S."/>
            <person name="Kuroiwa H."/>
            <person name="Tanaka K."/>
            <person name="Sato N."/>
            <person name="Kuroiwa T."/>
        </authorList>
    </citation>
    <scope>NUCLEOTIDE SEQUENCE [LARGE SCALE GENOMIC DNA]</scope>
    <source>
        <strain evidence="2 3">10D</strain>
    </source>
</reference>
<gene>
    <name evidence="2" type="ORF">CYME_CMO227C</name>
</gene>
<proteinExistence type="predicted"/>
<evidence type="ECO:0000256" key="1">
    <source>
        <dbReference type="SAM" id="Phobius"/>
    </source>
</evidence>
<organism evidence="2 3">
    <name type="scientific">Cyanidioschyzon merolae (strain NIES-3377 / 10D)</name>
    <name type="common">Unicellular red alga</name>
    <dbReference type="NCBI Taxonomy" id="280699"/>
    <lineage>
        <taxon>Eukaryota</taxon>
        <taxon>Rhodophyta</taxon>
        <taxon>Bangiophyceae</taxon>
        <taxon>Cyanidiales</taxon>
        <taxon>Cyanidiaceae</taxon>
        <taxon>Cyanidioschyzon</taxon>
    </lineage>
</organism>
<keyword evidence="1" id="KW-0472">Membrane</keyword>
<evidence type="ECO:0000313" key="2">
    <source>
        <dbReference type="EMBL" id="BAM81576.1"/>
    </source>
</evidence>
<dbReference type="RefSeq" id="XP_005537612.1">
    <property type="nucleotide sequence ID" value="XM_005537555.1"/>
</dbReference>
<reference evidence="2 3" key="1">
    <citation type="journal article" date="2004" name="Nature">
        <title>Genome sequence of the ultrasmall unicellular red alga Cyanidioschyzon merolae 10D.</title>
        <authorList>
            <person name="Matsuzaki M."/>
            <person name="Misumi O."/>
            <person name="Shin-i T."/>
            <person name="Maruyama S."/>
            <person name="Takahara M."/>
            <person name="Miyagishima S."/>
            <person name="Mori T."/>
            <person name="Nishida K."/>
            <person name="Yagisawa F."/>
            <person name="Nishida K."/>
            <person name="Yoshida Y."/>
            <person name="Nishimura Y."/>
            <person name="Nakao S."/>
            <person name="Kobayashi T."/>
            <person name="Momoyama Y."/>
            <person name="Higashiyama T."/>
            <person name="Minoda A."/>
            <person name="Sano M."/>
            <person name="Nomoto H."/>
            <person name="Oishi K."/>
            <person name="Hayashi H."/>
            <person name="Ohta F."/>
            <person name="Nishizaka S."/>
            <person name="Haga S."/>
            <person name="Miura S."/>
            <person name="Morishita T."/>
            <person name="Kabeya Y."/>
            <person name="Terasawa K."/>
            <person name="Suzuki Y."/>
            <person name="Ishii Y."/>
            <person name="Asakawa S."/>
            <person name="Takano H."/>
            <person name="Ohta N."/>
            <person name="Kuroiwa H."/>
            <person name="Tanaka K."/>
            <person name="Shimizu N."/>
            <person name="Sugano S."/>
            <person name="Sato N."/>
            <person name="Nozaki H."/>
            <person name="Ogasawara N."/>
            <person name="Kohara Y."/>
            <person name="Kuroiwa T."/>
        </authorList>
    </citation>
    <scope>NUCLEOTIDE SEQUENCE [LARGE SCALE GENOMIC DNA]</scope>
    <source>
        <strain evidence="2 3">10D</strain>
    </source>
</reference>
<keyword evidence="3" id="KW-1185">Reference proteome</keyword>
<sequence>MVCCSSSRVNSAELCFLWTGKAREALPGAPSSASRPRGSRSALHKRLRARGVFWNVPYRASKHAGFKLSIVTSTLLALVFVFANGTGRALLAGTIHVTCFSV</sequence>
<dbReference type="GeneID" id="16995691"/>
<feature type="transmembrane region" description="Helical" evidence="1">
    <location>
        <begin position="64"/>
        <end position="83"/>
    </location>
</feature>